<dbReference type="EMBL" id="CABFNO020001379">
    <property type="protein sequence ID" value="CAG9984009.1"/>
    <property type="molecule type" value="Genomic_DNA"/>
</dbReference>
<gene>
    <name evidence="1" type="ORF">CBYS24578_00008515</name>
</gene>
<dbReference type="Proteomes" id="UP000754883">
    <property type="component" value="Unassembled WGS sequence"/>
</dbReference>
<proteinExistence type="predicted"/>
<comment type="caution">
    <text evidence="1">The sequence shown here is derived from an EMBL/GenBank/DDBJ whole genome shotgun (WGS) entry which is preliminary data.</text>
</comment>
<protein>
    <submittedName>
        <fullName evidence="1">Uncharacterized protein</fullName>
    </submittedName>
</protein>
<sequence>MNDEGLLKMLNLLARVDQGVTEELALKVLYSRNRARAAEVMLICSSETEKSVTVNISSFFNVLAVQKHKLKKETIRAAFKNRPRSLCPRDRKSEAEEGVLWE</sequence>
<evidence type="ECO:0000313" key="1">
    <source>
        <dbReference type="EMBL" id="CAG9984009.1"/>
    </source>
</evidence>
<reference evidence="1 2" key="2">
    <citation type="submission" date="2021-10" db="EMBL/GenBank/DDBJ databases">
        <authorList>
            <person name="Piombo E."/>
        </authorList>
    </citation>
    <scope>NUCLEOTIDE SEQUENCE [LARGE SCALE GENOMIC DNA]</scope>
</reference>
<keyword evidence="2" id="KW-1185">Reference proteome</keyword>
<dbReference type="AlphaFoldDB" id="A0A9N9Y3C7"/>
<accession>A0A9N9Y3C7</accession>
<name>A0A9N9Y3C7_9HYPO</name>
<evidence type="ECO:0000313" key="2">
    <source>
        <dbReference type="Proteomes" id="UP000754883"/>
    </source>
</evidence>
<organism evidence="1 2">
    <name type="scientific">Clonostachys byssicola</name>
    <dbReference type="NCBI Taxonomy" id="160290"/>
    <lineage>
        <taxon>Eukaryota</taxon>
        <taxon>Fungi</taxon>
        <taxon>Dikarya</taxon>
        <taxon>Ascomycota</taxon>
        <taxon>Pezizomycotina</taxon>
        <taxon>Sordariomycetes</taxon>
        <taxon>Hypocreomycetidae</taxon>
        <taxon>Hypocreales</taxon>
        <taxon>Bionectriaceae</taxon>
        <taxon>Clonostachys</taxon>
    </lineage>
</organism>
<reference evidence="2" key="1">
    <citation type="submission" date="2019-06" db="EMBL/GenBank/DDBJ databases">
        <authorList>
            <person name="Broberg M."/>
        </authorList>
    </citation>
    <scope>NUCLEOTIDE SEQUENCE [LARGE SCALE GENOMIC DNA]</scope>
</reference>